<evidence type="ECO:0000313" key="3">
    <source>
        <dbReference type="Proteomes" id="UP001172102"/>
    </source>
</evidence>
<evidence type="ECO:0000313" key="2">
    <source>
        <dbReference type="EMBL" id="KAK0719576.1"/>
    </source>
</evidence>
<organism evidence="2 3">
    <name type="scientific">Lasiosphaeris hirsuta</name>
    <dbReference type="NCBI Taxonomy" id="260670"/>
    <lineage>
        <taxon>Eukaryota</taxon>
        <taxon>Fungi</taxon>
        <taxon>Dikarya</taxon>
        <taxon>Ascomycota</taxon>
        <taxon>Pezizomycotina</taxon>
        <taxon>Sordariomycetes</taxon>
        <taxon>Sordariomycetidae</taxon>
        <taxon>Sordariales</taxon>
        <taxon>Lasiosphaeriaceae</taxon>
        <taxon>Lasiosphaeris</taxon>
    </lineage>
</organism>
<dbReference type="PANTHER" id="PTHR13847:SF129">
    <property type="entry name" value="FAD DEPENDENT OXIDOREDUCTASE"/>
    <property type="match status" value="1"/>
</dbReference>
<sequence>AGLPVPNPSKSFWLQDPSPILLGHRTTPELPETADIAIIGSGLTGSFAAHFLKNREGSKNESVVILEAREACFGATGRNGGHCQPEVYRSAPDVAAFELENYHFLRDLVKTHSIPCDWEDKDGIVHSFFSQDLWEEALAAVEKTERLHPELAAQLEVIHRPSPSSFSATKPPGGNHTLAGLRIPNAHGAVIQKHGATVWPYKLVAWVLEQLLAAFPAPAFNLQTDTPVTALARNTDGWSLTTPRGTLAARQVLLATNGYTSHLLPAFTDLIVPVRGQLGAYRPPTAPPAPSSVLSSILSTLRLASPAEAPLNLRHSYGFDSSALDPGGPRGEYLGQRPGGGGDLIHGGGRRRARNLAVGEWRDDEVEPAVVTYLRRSLVEVFDLRPGNRDGAEGEEAAAELELEPTFEWTGVMAYSRDRRSWVGSVPEGLGGGEGLFISAGFTGHGMPHATLSARAVVRFM</sequence>
<dbReference type="Proteomes" id="UP001172102">
    <property type="component" value="Unassembled WGS sequence"/>
</dbReference>
<dbReference type="EMBL" id="JAUKUA010000003">
    <property type="protein sequence ID" value="KAK0719576.1"/>
    <property type="molecule type" value="Genomic_DNA"/>
</dbReference>
<dbReference type="InterPro" id="IPR036188">
    <property type="entry name" value="FAD/NAD-bd_sf"/>
</dbReference>
<dbReference type="Gene3D" id="3.50.50.60">
    <property type="entry name" value="FAD/NAD(P)-binding domain"/>
    <property type="match status" value="1"/>
</dbReference>
<reference evidence="2" key="1">
    <citation type="submission" date="2023-06" db="EMBL/GenBank/DDBJ databases">
        <title>Genome-scale phylogeny and comparative genomics of the fungal order Sordariales.</title>
        <authorList>
            <consortium name="Lawrence Berkeley National Laboratory"/>
            <person name="Hensen N."/>
            <person name="Bonometti L."/>
            <person name="Westerberg I."/>
            <person name="Brannstrom I.O."/>
            <person name="Guillou S."/>
            <person name="Cros-Aarteil S."/>
            <person name="Calhoun S."/>
            <person name="Haridas S."/>
            <person name="Kuo A."/>
            <person name="Mondo S."/>
            <person name="Pangilinan J."/>
            <person name="Riley R."/>
            <person name="Labutti K."/>
            <person name="Andreopoulos B."/>
            <person name="Lipzen A."/>
            <person name="Chen C."/>
            <person name="Yanf M."/>
            <person name="Daum C."/>
            <person name="Ng V."/>
            <person name="Clum A."/>
            <person name="Steindorff A."/>
            <person name="Ohm R."/>
            <person name="Martin F."/>
            <person name="Silar P."/>
            <person name="Natvig D."/>
            <person name="Lalanne C."/>
            <person name="Gautier V."/>
            <person name="Ament-Velasquez S.L."/>
            <person name="Kruys A."/>
            <person name="Hutchinson M.I."/>
            <person name="Powell A.J."/>
            <person name="Barry K."/>
            <person name="Miller A.N."/>
            <person name="Grigoriev I.V."/>
            <person name="Debuchy R."/>
            <person name="Gladieux P."/>
            <person name="Thoren M.H."/>
            <person name="Johannesson H."/>
        </authorList>
    </citation>
    <scope>NUCLEOTIDE SEQUENCE</scope>
    <source>
        <strain evidence="2">SMH4607-1</strain>
    </source>
</reference>
<evidence type="ECO:0000259" key="1">
    <source>
        <dbReference type="Pfam" id="PF01266"/>
    </source>
</evidence>
<dbReference type="GO" id="GO:0005737">
    <property type="term" value="C:cytoplasm"/>
    <property type="evidence" value="ECO:0007669"/>
    <property type="project" value="TreeGrafter"/>
</dbReference>
<dbReference type="Gene3D" id="3.30.9.10">
    <property type="entry name" value="D-Amino Acid Oxidase, subunit A, domain 2"/>
    <property type="match status" value="1"/>
</dbReference>
<dbReference type="InterPro" id="IPR006076">
    <property type="entry name" value="FAD-dep_OxRdtase"/>
</dbReference>
<dbReference type="AlphaFoldDB" id="A0AA40APG0"/>
<feature type="non-terminal residue" evidence="2">
    <location>
        <position position="1"/>
    </location>
</feature>
<comment type="caution">
    <text evidence="2">The sequence shown here is derived from an EMBL/GenBank/DDBJ whole genome shotgun (WGS) entry which is preliminary data.</text>
</comment>
<feature type="non-terminal residue" evidence="2">
    <location>
        <position position="461"/>
    </location>
</feature>
<accession>A0AA40APG0</accession>
<feature type="domain" description="FAD dependent oxidoreductase" evidence="1">
    <location>
        <begin position="35"/>
        <end position="458"/>
    </location>
</feature>
<gene>
    <name evidence="2" type="ORF">B0H67DRAFT_463550</name>
</gene>
<dbReference type="PANTHER" id="PTHR13847">
    <property type="entry name" value="SARCOSINE DEHYDROGENASE-RELATED"/>
    <property type="match status" value="1"/>
</dbReference>
<keyword evidence="3" id="KW-1185">Reference proteome</keyword>
<name>A0AA40APG0_9PEZI</name>
<dbReference type="SUPFAM" id="SSF51905">
    <property type="entry name" value="FAD/NAD(P)-binding domain"/>
    <property type="match status" value="1"/>
</dbReference>
<proteinExistence type="predicted"/>
<protein>
    <submittedName>
        <fullName evidence="2">FAD dependent oxidoreductase</fullName>
    </submittedName>
</protein>
<dbReference type="Pfam" id="PF01266">
    <property type="entry name" value="DAO"/>
    <property type="match status" value="1"/>
</dbReference>